<keyword evidence="4" id="KW-1185">Reference proteome</keyword>
<dbReference type="AlphaFoldDB" id="A0A919UEH9"/>
<dbReference type="GO" id="GO:0004601">
    <property type="term" value="F:peroxidase activity"/>
    <property type="evidence" value="ECO:0007669"/>
    <property type="project" value="UniProtKB-KW"/>
</dbReference>
<keyword evidence="3" id="KW-0378">Hydrolase</keyword>
<keyword evidence="1" id="KW-0560">Oxidoreductase</keyword>
<dbReference type="PRINTS" id="PR00111">
    <property type="entry name" value="ABHYDROLASE"/>
</dbReference>
<dbReference type="EMBL" id="BONQ01000180">
    <property type="protein sequence ID" value="GIG52464.1"/>
    <property type="molecule type" value="Genomic_DNA"/>
</dbReference>
<gene>
    <name evidence="3" type="ORF">Dsi01nite_105050</name>
</gene>
<proteinExistence type="predicted"/>
<dbReference type="InterPro" id="IPR000639">
    <property type="entry name" value="Epox_hydrolase-like"/>
</dbReference>
<evidence type="ECO:0000313" key="4">
    <source>
        <dbReference type="Proteomes" id="UP000660611"/>
    </source>
</evidence>
<dbReference type="InterPro" id="IPR050471">
    <property type="entry name" value="AB_hydrolase"/>
</dbReference>
<organism evidence="3 4">
    <name type="scientific">Dactylosporangium siamense</name>
    <dbReference type="NCBI Taxonomy" id="685454"/>
    <lineage>
        <taxon>Bacteria</taxon>
        <taxon>Bacillati</taxon>
        <taxon>Actinomycetota</taxon>
        <taxon>Actinomycetes</taxon>
        <taxon>Micromonosporales</taxon>
        <taxon>Micromonosporaceae</taxon>
        <taxon>Dactylosporangium</taxon>
    </lineage>
</organism>
<evidence type="ECO:0000256" key="1">
    <source>
        <dbReference type="ARBA" id="ARBA00022559"/>
    </source>
</evidence>
<dbReference type="Pfam" id="PF12697">
    <property type="entry name" value="Abhydrolase_6"/>
    <property type="match status" value="1"/>
</dbReference>
<dbReference type="Gene3D" id="3.40.50.1820">
    <property type="entry name" value="alpha/beta hydrolase"/>
    <property type="match status" value="1"/>
</dbReference>
<reference evidence="3" key="1">
    <citation type="submission" date="2021-01" db="EMBL/GenBank/DDBJ databases">
        <title>Whole genome shotgun sequence of Dactylosporangium siamense NBRC 106093.</title>
        <authorList>
            <person name="Komaki H."/>
            <person name="Tamura T."/>
        </authorList>
    </citation>
    <scope>NUCLEOTIDE SEQUENCE</scope>
    <source>
        <strain evidence="3">NBRC 106093</strain>
    </source>
</reference>
<dbReference type="RefSeq" id="WP_203854055.1">
    <property type="nucleotide sequence ID" value="NZ_BAAAVW010000003.1"/>
</dbReference>
<dbReference type="PRINTS" id="PR00412">
    <property type="entry name" value="EPOXHYDRLASE"/>
</dbReference>
<feature type="domain" description="AB hydrolase-1" evidence="2">
    <location>
        <begin position="23"/>
        <end position="260"/>
    </location>
</feature>
<name>A0A919UEH9_9ACTN</name>
<evidence type="ECO:0000259" key="2">
    <source>
        <dbReference type="Pfam" id="PF12697"/>
    </source>
</evidence>
<evidence type="ECO:0000313" key="3">
    <source>
        <dbReference type="EMBL" id="GIG52464.1"/>
    </source>
</evidence>
<dbReference type="SUPFAM" id="SSF53474">
    <property type="entry name" value="alpha/beta-Hydrolases"/>
    <property type="match status" value="1"/>
</dbReference>
<sequence>MPHAFTNNIRLAFERHGRGERVLFIMGSSASGRAWTLHQTPAVVAAGYQAITFDNRGIPPSDVPPGRYTLDDMVADTKGLIEGLDAAPCRIVGTSLGAIIAQELAIRHPELVRCMVLMSTKSRSDPTRLAHSMAYRALAESGVRLPPEFRASITAFEMLSRATLNDPQASAAWLDTLKHAAAAEPPGYGGGQEWVDLTVDRRDGLRGITAPCRVITFSDDLITPPHLGAEVAEAIPDCDLVEVAQAGHFGYLERADEVNSAILEFLAKHEELA</sequence>
<protein>
    <submittedName>
        <fullName evidence="3">Hydrolase</fullName>
    </submittedName>
</protein>
<dbReference type="Proteomes" id="UP000660611">
    <property type="component" value="Unassembled WGS sequence"/>
</dbReference>
<dbReference type="InterPro" id="IPR000073">
    <property type="entry name" value="AB_hydrolase_1"/>
</dbReference>
<comment type="caution">
    <text evidence="3">The sequence shown here is derived from an EMBL/GenBank/DDBJ whole genome shotgun (WGS) entry which is preliminary data.</text>
</comment>
<dbReference type="PANTHER" id="PTHR43433">
    <property type="entry name" value="HYDROLASE, ALPHA/BETA FOLD FAMILY PROTEIN"/>
    <property type="match status" value="1"/>
</dbReference>
<dbReference type="GO" id="GO:0016787">
    <property type="term" value="F:hydrolase activity"/>
    <property type="evidence" value="ECO:0007669"/>
    <property type="project" value="UniProtKB-KW"/>
</dbReference>
<dbReference type="PANTHER" id="PTHR43433:SF5">
    <property type="entry name" value="AB HYDROLASE-1 DOMAIN-CONTAINING PROTEIN"/>
    <property type="match status" value="1"/>
</dbReference>
<accession>A0A919UEH9</accession>
<dbReference type="InterPro" id="IPR029058">
    <property type="entry name" value="AB_hydrolase_fold"/>
</dbReference>
<keyword evidence="1" id="KW-0575">Peroxidase</keyword>